<feature type="compositionally biased region" description="Polar residues" evidence="1">
    <location>
        <begin position="81"/>
        <end position="105"/>
    </location>
</feature>
<keyword evidence="3" id="KW-1185">Reference proteome</keyword>
<proteinExistence type="predicted"/>
<accession>A0A4Y2H1F3</accession>
<evidence type="ECO:0000256" key="1">
    <source>
        <dbReference type="SAM" id="MobiDB-lite"/>
    </source>
</evidence>
<feature type="compositionally biased region" description="Polar residues" evidence="1">
    <location>
        <begin position="28"/>
        <end position="57"/>
    </location>
</feature>
<feature type="region of interest" description="Disordered" evidence="1">
    <location>
        <begin position="1"/>
        <end position="105"/>
    </location>
</feature>
<dbReference type="EMBL" id="BGPR01001623">
    <property type="protein sequence ID" value="GBM58164.1"/>
    <property type="molecule type" value="Genomic_DNA"/>
</dbReference>
<gene>
    <name evidence="2" type="ORF">AVEN_125039_1</name>
</gene>
<protein>
    <submittedName>
        <fullName evidence="2">Uncharacterized protein</fullName>
    </submittedName>
</protein>
<dbReference type="Proteomes" id="UP000499080">
    <property type="component" value="Unassembled WGS sequence"/>
</dbReference>
<evidence type="ECO:0000313" key="3">
    <source>
        <dbReference type="Proteomes" id="UP000499080"/>
    </source>
</evidence>
<feature type="compositionally biased region" description="Polar residues" evidence="1">
    <location>
        <begin position="1"/>
        <end position="21"/>
    </location>
</feature>
<reference evidence="2 3" key="1">
    <citation type="journal article" date="2019" name="Sci. Rep.">
        <title>Orb-weaving spider Araneus ventricosus genome elucidates the spidroin gene catalogue.</title>
        <authorList>
            <person name="Kono N."/>
            <person name="Nakamura H."/>
            <person name="Ohtoshi R."/>
            <person name="Moran D.A.P."/>
            <person name="Shinohara A."/>
            <person name="Yoshida Y."/>
            <person name="Fujiwara M."/>
            <person name="Mori M."/>
            <person name="Tomita M."/>
            <person name="Arakawa K."/>
        </authorList>
    </citation>
    <scope>NUCLEOTIDE SEQUENCE [LARGE SCALE GENOMIC DNA]</scope>
</reference>
<evidence type="ECO:0000313" key="2">
    <source>
        <dbReference type="EMBL" id="GBM58164.1"/>
    </source>
</evidence>
<name>A0A4Y2H1F3_ARAVE</name>
<comment type="caution">
    <text evidence="2">The sequence shown here is derived from an EMBL/GenBank/DDBJ whole genome shotgun (WGS) entry which is preliminary data.</text>
</comment>
<sequence>MQYSDLASSTRHSPRSSTQYRNSDDQRQNTSSPSLTQYRNSDIQRQNRVPIVTSTQLHKFGRPAPKHVTPDHSSIFRRPAPTQSFPISTRNSDAQQITSFPITPQ</sequence>
<organism evidence="2 3">
    <name type="scientific">Araneus ventricosus</name>
    <name type="common">Orbweaver spider</name>
    <name type="synonym">Epeira ventricosa</name>
    <dbReference type="NCBI Taxonomy" id="182803"/>
    <lineage>
        <taxon>Eukaryota</taxon>
        <taxon>Metazoa</taxon>
        <taxon>Ecdysozoa</taxon>
        <taxon>Arthropoda</taxon>
        <taxon>Chelicerata</taxon>
        <taxon>Arachnida</taxon>
        <taxon>Araneae</taxon>
        <taxon>Araneomorphae</taxon>
        <taxon>Entelegynae</taxon>
        <taxon>Araneoidea</taxon>
        <taxon>Araneidae</taxon>
        <taxon>Araneus</taxon>
    </lineage>
</organism>
<dbReference type="AlphaFoldDB" id="A0A4Y2H1F3"/>